<sequence>MVQKHGKAYLAHLQVHKSSVFKHSALSHTQTHVVRDAHSKNVCSPSSTPKLNRFLDKLTLVRCTYFNTHPATGHPSCCLSHFQPLSMNVLPVVTLCRQSSVRT</sequence>
<reference evidence="1 2" key="1">
    <citation type="submission" date="2021-06" db="EMBL/GenBank/DDBJ databases">
        <authorList>
            <person name="Palmer J.M."/>
        </authorList>
    </citation>
    <scope>NUCLEOTIDE SEQUENCE [LARGE SCALE GENOMIC DNA]</scope>
    <source>
        <strain evidence="1 2">CL_MEX2019</strain>
        <tissue evidence="1">Muscle</tissue>
    </source>
</reference>
<protein>
    <submittedName>
        <fullName evidence="1">Uncharacterized protein</fullName>
    </submittedName>
</protein>
<comment type="caution">
    <text evidence="1">The sequence shown here is derived from an EMBL/GenBank/DDBJ whole genome shotgun (WGS) entry which is preliminary data.</text>
</comment>
<proteinExistence type="predicted"/>
<keyword evidence="2" id="KW-1185">Reference proteome</keyword>
<dbReference type="EMBL" id="JAHUTJ010016494">
    <property type="protein sequence ID" value="MED6269712.1"/>
    <property type="molecule type" value="Genomic_DNA"/>
</dbReference>
<gene>
    <name evidence="1" type="ORF">CHARACLAT_002490</name>
</gene>
<evidence type="ECO:0000313" key="1">
    <source>
        <dbReference type="EMBL" id="MED6269712.1"/>
    </source>
</evidence>
<evidence type="ECO:0000313" key="2">
    <source>
        <dbReference type="Proteomes" id="UP001352852"/>
    </source>
</evidence>
<organism evidence="1 2">
    <name type="scientific">Characodon lateralis</name>
    <dbReference type="NCBI Taxonomy" id="208331"/>
    <lineage>
        <taxon>Eukaryota</taxon>
        <taxon>Metazoa</taxon>
        <taxon>Chordata</taxon>
        <taxon>Craniata</taxon>
        <taxon>Vertebrata</taxon>
        <taxon>Euteleostomi</taxon>
        <taxon>Actinopterygii</taxon>
        <taxon>Neopterygii</taxon>
        <taxon>Teleostei</taxon>
        <taxon>Neoteleostei</taxon>
        <taxon>Acanthomorphata</taxon>
        <taxon>Ovalentaria</taxon>
        <taxon>Atherinomorphae</taxon>
        <taxon>Cyprinodontiformes</taxon>
        <taxon>Goodeidae</taxon>
        <taxon>Characodon</taxon>
    </lineage>
</organism>
<accession>A0ABU7D3I3</accession>
<name>A0ABU7D3I3_9TELE</name>
<dbReference type="Proteomes" id="UP001352852">
    <property type="component" value="Unassembled WGS sequence"/>
</dbReference>